<accession>A0A4P9YYP3</accession>
<feature type="domain" description="P5A-ATPase transmembrane helical hairpin" evidence="2">
    <location>
        <begin position="16"/>
        <end position="84"/>
    </location>
</feature>
<dbReference type="Pfam" id="PF23143">
    <property type="entry name" value="2TM_P5A-ATPase"/>
    <property type="match status" value="1"/>
</dbReference>
<dbReference type="AlphaFoldDB" id="A0A4P9YYP3"/>
<evidence type="ECO:0000313" key="3">
    <source>
        <dbReference type="EMBL" id="RKP25227.1"/>
    </source>
</evidence>
<keyword evidence="1" id="KW-0472">Membrane</keyword>
<sequence length="88" mass="10170">VASKSIVAASTHRRHPWVARMYVSPFFVLYPLWLLVYQRAYDDYLGSEEWTFLTLGGLIALNLLTYLASQWSVTARVWMAYAKVAVRL</sequence>
<evidence type="ECO:0000313" key="4">
    <source>
        <dbReference type="Proteomes" id="UP000278143"/>
    </source>
</evidence>
<feature type="transmembrane region" description="Helical" evidence="1">
    <location>
        <begin position="21"/>
        <end position="38"/>
    </location>
</feature>
<protein>
    <recommendedName>
        <fullName evidence="2">P5A-ATPase transmembrane helical hairpin domain-containing protein</fullName>
    </recommendedName>
</protein>
<feature type="transmembrane region" description="Helical" evidence="1">
    <location>
        <begin position="50"/>
        <end position="69"/>
    </location>
</feature>
<evidence type="ECO:0000259" key="2">
    <source>
        <dbReference type="Pfam" id="PF23143"/>
    </source>
</evidence>
<dbReference type="Proteomes" id="UP000278143">
    <property type="component" value="Unassembled WGS sequence"/>
</dbReference>
<keyword evidence="4" id="KW-1185">Reference proteome</keyword>
<dbReference type="InterPro" id="IPR057255">
    <property type="entry name" value="2TM_P5A-ATPase"/>
</dbReference>
<reference evidence="4" key="1">
    <citation type="journal article" date="2018" name="Nat. Microbiol.">
        <title>Leveraging single-cell genomics to expand the fungal tree of life.</title>
        <authorList>
            <person name="Ahrendt S.R."/>
            <person name="Quandt C.A."/>
            <person name="Ciobanu D."/>
            <person name="Clum A."/>
            <person name="Salamov A."/>
            <person name="Andreopoulos B."/>
            <person name="Cheng J.F."/>
            <person name="Woyke T."/>
            <person name="Pelin A."/>
            <person name="Henrissat B."/>
            <person name="Reynolds N.K."/>
            <person name="Benny G.L."/>
            <person name="Smith M.E."/>
            <person name="James T.Y."/>
            <person name="Grigoriev I.V."/>
        </authorList>
    </citation>
    <scope>NUCLEOTIDE SEQUENCE [LARGE SCALE GENOMIC DNA]</scope>
    <source>
        <strain evidence="4">Benny S71-1</strain>
    </source>
</reference>
<evidence type="ECO:0000256" key="1">
    <source>
        <dbReference type="SAM" id="Phobius"/>
    </source>
</evidence>
<name>A0A4P9YYP3_9FUNG</name>
<organism evidence="3 4">
    <name type="scientific">Syncephalis pseudoplumigaleata</name>
    <dbReference type="NCBI Taxonomy" id="1712513"/>
    <lineage>
        <taxon>Eukaryota</taxon>
        <taxon>Fungi</taxon>
        <taxon>Fungi incertae sedis</taxon>
        <taxon>Zoopagomycota</taxon>
        <taxon>Zoopagomycotina</taxon>
        <taxon>Zoopagomycetes</taxon>
        <taxon>Zoopagales</taxon>
        <taxon>Piptocephalidaceae</taxon>
        <taxon>Syncephalis</taxon>
    </lineage>
</organism>
<keyword evidence="1" id="KW-0812">Transmembrane</keyword>
<keyword evidence="1" id="KW-1133">Transmembrane helix</keyword>
<proteinExistence type="predicted"/>
<gene>
    <name evidence="3" type="ORF">SYNPS1DRAFT_15985</name>
</gene>
<feature type="non-terminal residue" evidence="3">
    <location>
        <position position="1"/>
    </location>
</feature>
<dbReference type="EMBL" id="KZ989834">
    <property type="protein sequence ID" value="RKP25227.1"/>
    <property type="molecule type" value="Genomic_DNA"/>
</dbReference>